<accession>A0ACC0VCF7</accession>
<protein>
    <submittedName>
        <fullName evidence="1">Uncharacterized protein</fullName>
    </submittedName>
</protein>
<proteinExistence type="predicted"/>
<dbReference type="EMBL" id="CM047940">
    <property type="protein sequence ID" value="KAI9903561.1"/>
    <property type="molecule type" value="Genomic_DNA"/>
</dbReference>
<sequence length="461" mass="50707">MIGDHATIPGHWAALNAAREGHRRCHEDIEALKYKGCEPPCEDISTCARCCGAILDRIHDRYRDTRRGAGATASDEWFSQRTAFLMTLDNMFAEAKEGKLELRAIGAAIESEKEAWYRLVLRRHPDFVMVSDRHVDQDAVRSILDDPDRSREELVSTVWEAVGKPADWSTRIDAFAEKVAAAGGNKAKLRDLYASEFFKDADGKVLDHAQPYLDMLLGSSGADSGGLSADGGDGGMPMEEVVGRIIASKKESKALQAERDKARSEMEAVRRAKTAFEQSKADAKGRLRDAQARAVDERLYDLPACAACGEDAARAPYLISCALCQAFGQMGGNYQSLTVYCSEACQQKAEPEHMEEKHCCSAGDECVRETDSDVEMTSSEDHGGSSAGPPAACSECLAQKRATLFCSRRCGRSNMARHRLEKHDAKTDPNEVEDLLSDLGEVVDELLRRENPGLEFEWTEG</sequence>
<evidence type="ECO:0000313" key="1">
    <source>
        <dbReference type="EMBL" id="KAI9903561.1"/>
    </source>
</evidence>
<organism evidence="1 2">
    <name type="scientific">Trichothecium roseum</name>
    <dbReference type="NCBI Taxonomy" id="47278"/>
    <lineage>
        <taxon>Eukaryota</taxon>
        <taxon>Fungi</taxon>
        <taxon>Dikarya</taxon>
        <taxon>Ascomycota</taxon>
        <taxon>Pezizomycotina</taxon>
        <taxon>Sordariomycetes</taxon>
        <taxon>Hypocreomycetidae</taxon>
        <taxon>Hypocreales</taxon>
        <taxon>Hypocreales incertae sedis</taxon>
        <taxon>Trichothecium</taxon>
    </lineage>
</organism>
<name>A0ACC0VCF7_9HYPO</name>
<comment type="caution">
    <text evidence="1">The sequence shown here is derived from an EMBL/GenBank/DDBJ whole genome shotgun (WGS) entry which is preliminary data.</text>
</comment>
<dbReference type="Proteomes" id="UP001163324">
    <property type="component" value="Chromosome 1"/>
</dbReference>
<keyword evidence="2" id="KW-1185">Reference proteome</keyword>
<evidence type="ECO:0000313" key="2">
    <source>
        <dbReference type="Proteomes" id="UP001163324"/>
    </source>
</evidence>
<gene>
    <name evidence="1" type="ORF">N3K66_000090</name>
</gene>
<reference evidence="1" key="1">
    <citation type="submission" date="2022-10" db="EMBL/GenBank/DDBJ databases">
        <title>Complete Genome of Trichothecium roseum strain YXFP-22015, a Plant Pathogen Isolated from Citrus.</title>
        <authorList>
            <person name="Wang Y."/>
            <person name="Zhu L."/>
        </authorList>
    </citation>
    <scope>NUCLEOTIDE SEQUENCE</scope>
    <source>
        <strain evidence="1">YXFP-22015</strain>
    </source>
</reference>